<dbReference type="EMBL" id="JAVRIA010000009">
    <property type="protein sequence ID" value="MDT0559505.1"/>
    <property type="molecule type" value="Genomic_DNA"/>
</dbReference>
<evidence type="ECO:0000256" key="5">
    <source>
        <dbReference type="HAMAP-Rule" id="MF_00651"/>
    </source>
</evidence>
<sequence length="137" mass="15445">MARLMAIDYGTKRTGLAITDELQIIASGLTTVSTSDLLAFIADYSKKESLETIIIGEPKRLHNEASDVEQDIQKFIRKLSKTLPKINIARVDERFTSKMAFQTMIDSGLSKKKRRDKNLVDEISATIILQSYLYSKS</sequence>
<reference evidence="7 8" key="1">
    <citation type="submission" date="2023-09" db="EMBL/GenBank/DDBJ databases">
        <authorList>
            <person name="Rey-Velasco X."/>
        </authorList>
    </citation>
    <scope>NUCLEOTIDE SEQUENCE [LARGE SCALE GENOMIC DNA]</scope>
    <source>
        <strain evidence="7 8">W332</strain>
    </source>
</reference>
<dbReference type="Proteomes" id="UP001259492">
    <property type="component" value="Unassembled WGS sequence"/>
</dbReference>
<accession>A0ABU2YMW1</accession>
<dbReference type="EC" id="3.1.-.-" evidence="5"/>
<keyword evidence="1 5" id="KW-0963">Cytoplasm</keyword>
<comment type="similarity">
    <text evidence="5">Belongs to the YqgF HJR family.</text>
</comment>
<organism evidence="7 8">
    <name type="scientific">Microcosmobacter mediterraneus</name>
    <dbReference type="NCBI Taxonomy" id="3075607"/>
    <lineage>
        <taxon>Bacteria</taxon>
        <taxon>Pseudomonadati</taxon>
        <taxon>Bacteroidota</taxon>
        <taxon>Flavobacteriia</taxon>
        <taxon>Flavobacteriales</taxon>
        <taxon>Flavobacteriaceae</taxon>
        <taxon>Microcosmobacter</taxon>
    </lineage>
</organism>
<dbReference type="InterPro" id="IPR006641">
    <property type="entry name" value="YqgF/RNaseH-like_dom"/>
</dbReference>
<keyword evidence="8" id="KW-1185">Reference proteome</keyword>
<dbReference type="InterPro" id="IPR012337">
    <property type="entry name" value="RNaseH-like_sf"/>
</dbReference>
<keyword evidence="3 5" id="KW-0540">Nuclease</keyword>
<dbReference type="SUPFAM" id="SSF53098">
    <property type="entry name" value="Ribonuclease H-like"/>
    <property type="match status" value="1"/>
</dbReference>
<dbReference type="CDD" id="cd16964">
    <property type="entry name" value="YqgF"/>
    <property type="match status" value="1"/>
</dbReference>
<gene>
    <name evidence="7" type="primary">ruvX</name>
    <name evidence="7" type="ORF">RM697_12650</name>
</gene>
<evidence type="ECO:0000313" key="8">
    <source>
        <dbReference type="Proteomes" id="UP001259492"/>
    </source>
</evidence>
<dbReference type="Gene3D" id="3.30.420.140">
    <property type="entry name" value="YqgF/RNase H-like domain"/>
    <property type="match status" value="1"/>
</dbReference>
<protein>
    <recommendedName>
        <fullName evidence="5">Putative pre-16S rRNA nuclease</fullName>
        <ecNumber evidence="5">3.1.-.-</ecNumber>
    </recommendedName>
</protein>
<name>A0ABU2YMW1_9FLAO</name>
<dbReference type="Pfam" id="PF03652">
    <property type="entry name" value="RuvX"/>
    <property type="match status" value="1"/>
</dbReference>
<dbReference type="PANTHER" id="PTHR33317">
    <property type="entry name" value="POLYNUCLEOTIDYL TRANSFERASE, RIBONUCLEASE H-LIKE SUPERFAMILY PROTEIN"/>
    <property type="match status" value="1"/>
</dbReference>
<comment type="caution">
    <text evidence="7">The sequence shown here is derived from an EMBL/GenBank/DDBJ whole genome shotgun (WGS) entry which is preliminary data.</text>
</comment>
<dbReference type="RefSeq" id="WP_311428268.1">
    <property type="nucleotide sequence ID" value="NZ_JAVRIA010000009.1"/>
</dbReference>
<dbReference type="InterPro" id="IPR005227">
    <property type="entry name" value="YqgF"/>
</dbReference>
<evidence type="ECO:0000256" key="4">
    <source>
        <dbReference type="ARBA" id="ARBA00022801"/>
    </source>
</evidence>
<dbReference type="HAMAP" id="MF_00651">
    <property type="entry name" value="Nuclease_YqgF"/>
    <property type="match status" value="1"/>
</dbReference>
<dbReference type="InterPro" id="IPR037027">
    <property type="entry name" value="YqgF/RNaseH-like_dom_sf"/>
</dbReference>
<proteinExistence type="inferred from homology"/>
<dbReference type="NCBIfam" id="TIGR00250">
    <property type="entry name" value="RNAse_H_YqgF"/>
    <property type="match status" value="1"/>
</dbReference>
<comment type="subcellular location">
    <subcellularLocation>
        <location evidence="5">Cytoplasm</location>
    </subcellularLocation>
</comment>
<evidence type="ECO:0000259" key="6">
    <source>
        <dbReference type="SMART" id="SM00732"/>
    </source>
</evidence>
<evidence type="ECO:0000256" key="3">
    <source>
        <dbReference type="ARBA" id="ARBA00022722"/>
    </source>
</evidence>
<keyword evidence="2 5" id="KW-0690">Ribosome biogenesis</keyword>
<evidence type="ECO:0000256" key="2">
    <source>
        <dbReference type="ARBA" id="ARBA00022517"/>
    </source>
</evidence>
<evidence type="ECO:0000313" key="7">
    <source>
        <dbReference type="EMBL" id="MDT0559505.1"/>
    </source>
</evidence>
<dbReference type="PANTHER" id="PTHR33317:SF4">
    <property type="entry name" value="POLYNUCLEOTIDYL TRANSFERASE, RIBONUCLEASE H-LIKE SUPERFAMILY PROTEIN"/>
    <property type="match status" value="1"/>
</dbReference>
<feature type="domain" description="YqgF/RNase H-like" evidence="6">
    <location>
        <begin position="2"/>
        <end position="100"/>
    </location>
</feature>
<keyword evidence="4 5" id="KW-0378">Hydrolase</keyword>
<comment type="function">
    <text evidence="5">Could be a nuclease involved in processing of the 5'-end of pre-16S rRNA.</text>
</comment>
<evidence type="ECO:0000256" key="1">
    <source>
        <dbReference type="ARBA" id="ARBA00022490"/>
    </source>
</evidence>
<dbReference type="SMART" id="SM00732">
    <property type="entry name" value="YqgFc"/>
    <property type="match status" value="1"/>
</dbReference>